<keyword evidence="3" id="KW-1185">Reference proteome</keyword>
<dbReference type="STRING" id="27349.A0A0L6V1Z6"/>
<keyword evidence="1" id="KW-0812">Transmembrane</keyword>
<evidence type="ECO:0000313" key="3">
    <source>
        <dbReference type="Proteomes" id="UP000037035"/>
    </source>
</evidence>
<dbReference type="VEuPathDB" id="FungiDB:VP01_2858g1"/>
<keyword evidence="1" id="KW-1133">Transmembrane helix</keyword>
<dbReference type="OrthoDB" id="302728at2759"/>
<feature type="transmembrane region" description="Helical" evidence="1">
    <location>
        <begin position="6"/>
        <end position="26"/>
    </location>
</feature>
<proteinExistence type="predicted"/>
<dbReference type="Proteomes" id="UP000037035">
    <property type="component" value="Unassembled WGS sequence"/>
</dbReference>
<dbReference type="AlphaFoldDB" id="A0A0L6V1Z6"/>
<comment type="caution">
    <text evidence="2">The sequence shown here is derived from an EMBL/GenBank/DDBJ whole genome shotgun (WGS) entry which is preliminary data.</text>
</comment>
<gene>
    <name evidence="2" type="ORF">VP01_2858g1</name>
</gene>
<evidence type="ECO:0000256" key="1">
    <source>
        <dbReference type="SAM" id="Phobius"/>
    </source>
</evidence>
<evidence type="ECO:0000313" key="2">
    <source>
        <dbReference type="EMBL" id="KNZ54769.1"/>
    </source>
</evidence>
<organism evidence="2 3">
    <name type="scientific">Puccinia sorghi</name>
    <dbReference type="NCBI Taxonomy" id="27349"/>
    <lineage>
        <taxon>Eukaryota</taxon>
        <taxon>Fungi</taxon>
        <taxon>Dikarya</taxon>
        <taxon>Basidiomycota</taxon>
        <taxon>Pucciniomycotina</taxon>
        <taxon>Pucciniomycetes</taxon>
        <taxon>Pucciniales</taxon>
        <taxon>Pucciniaceae</taxon>
        <taxon>Puccinia</taxon>
    </lineage>
</organism>
<protein>
    <submittedName>
        <fullName evidence="2">Uncharacterized protein</fullName>
    </submittedName>
</protein>
<reference evidence="2 3" key="1">
    <citation type="submission" date="2015-08" db="EMBL/GenBank/DDBJ databases">
        <title>Next Generation Sequencing and Analysis of the Genome of Puccinia sorghi L Schw, the Causal Agent of Maize Common Rust.</title>
        <authorList>
            <person name="Rochi L."/>
            <person name="Burguener G."/>
            <person name="Darino M."/>
            <person name="Turjanski A."/>
            <person name="Kreff E."/>
            <person name="Dieguez M.J."/>
            <person name="Sacco F."/>
        </authorList>
    </citation>
    <scope>NUCLEOTIDE SEQUENCE [LARGE SCALE GENOMIC DNA]</scope>
    <source>
        <strain evidence="2 3">RO10H11247</strain>
    </source>
</reference>
<sequence>MLSSLIITAAATMVLIMMVAMVAIVFRTTIMNGQSSLEVERARRWAKCPGKASVALKLWVPGQLPTTSEALPSRSGKVVLVPHHLPIFHRGPWRNVCLIMGDKIWHWFLPWKPASITPNDGVEWPISDEWMCYLRALPPCREDD</sequence>
<accession>A0A0L6V1Z6</accession>
<keyword evidence="1" id="KW-0472">Membrane</keyword>
<name>A0A0L6V1Z6_9BASI</name>
<dbReference type="EMBL" id="LAVV01007788">
    <property type="protein sequence ID" value="KNZ54769.1"/>
    <property type="molecule type" value="Genomic_DNA"/>
</dbReference>